<dbReference type="UniPathway" id="UPA00544"/>
<dbReference type="Proteomes" id="UP000175669">
    <property type="component" value="Unassembled WGS sequence"/>
</dbReference>
<name>A0A1E8CKP3_9GAMM</name>
<keyword evidence="5 9" id="KW-0133">Cell shape</keyword>
<comment type="caution">
    <text evidence="13">The sequence shown here is derived from an EMBL/GenBank/DDBJ whole genome shotgun (WGS) entry which is preliminary data.</text>
</comment>
<dbReference type="InterPro" id="IPR050061">
    <property type="entry name" value="MurCDEF_pg_biosynth"/>
</dbReference>
<dbReference type="GO" id="GO:0005524">
    <property type="term" value="F:ATP binding"/>
    <property type="evidence" value="ECO:0007669"/>
    <property type="project" value="UniProtKB-UniRule"/>
</dbReference>
<dbReference type="Gene3D" id="3.90.190.20">
    <property type="entry name" value="Mur ligase, C-terminal domain"/>
    <property type="match status" value="1"/>
</dbReference>
<evidence type="ECO:0000256" key="4">
    <source>
        <dbReference type="ARBA" id="ARBA00022840"/>
    </source>
</evidence>
<comment type="function">
    <text evidence="9">Reutilizes the intact tripeptide L-alanyl-gamma-D-glutamyl-meso-diaminopimelate by linking it to UDP-N-acetylmuramate.</text>
</comment>
<reference evidence="14" key="1">
    <citation type="submission" date="2016-07" db="EMBL/GenBank/DDBJ databases">
        <authorList>
            <person name="Florea S."/>
            <person name="Webb J.S."/>
            <person name="Jaromczyk J."/>
            <person name="Schardl C.L."/>
        </authorList>
    </citation>
    <scope>NUCLEOTIDE SEQUENCE [LARGE SCALE GENOMIC DNA]</scope>
    <source>
        <strain evidence="14">KCTC 42131</strain>
    </source>
</reference>
<evidence type="ECO:0000313" key="14">
    <source>
        <dbReference type="Proteomes" id="UP000175669"/>
    </source>
</evidence>
<dbReference type="STRING" id="1524254.PHACT_06540"/>
<keyword evidence="4 9" id="KW-0067">ATP-binding</keyword>
<dbReference type="PANTHER" id="PTHR43445">
    <property type="entry name" value="UDP-N-ACETYLMURAMATE--L-ALANINE LIGASE-RELATED"/>
    <property type="match status" value="1"/>
</dbReference>
<dbReference type="InterPro" id="IPR013221">
    <property type="entry name" value="Mur_ligase_cen"/>
</dbReference>
<dbReference type="InterPro" id="IPR005757">
    <property type="entry name" value="Mpl"/>
</dbReference>
<evidence type="ECO:0000256" key="5">
    <source>
        <dbReference type="ARBA" id="ARBA00022960"/>
    </source>
</evidence>
<evidence type="ECO:0000259" key="10">
    <source>
        <dbReference type="Pfam" id="PF01225"/>
    </source>
</evidence>
<evidence type="ECO:0000256" key="8">
    <source>
        <dbReference type="ARBA" id="ARBA00023316"/>
    </source>
</evidence>
<dbReference type="SUPFAM" id="SSF53623">
    <property type="entry name" value="MurD-like peptide ligases, catalytic domain"/>
    <property type="match status" value="1"/>
</dbReference>
<keyword evidence="7 9" id="KW-0131">Cell cycle</keyword>
<evidence type="ECO:0000256" key="9">
    <source>
        <dbReference type="HAMAP-Rule" id="MF_02020"/>
    </source>
</evidence>
<dbReference type="InterPro" id="IPR004101">
    <property type="entry name" value="Mur_ligase_C"/>
</dbReference>
<gene>
    <name evidence="9" type="primary">mpl</name>
    <name evidence="13" type="ORF">PHACT_06540</name>
</gene>
<comment type="pathway">
    <text evidence="9">Cell wall biogenesis; peptidoglycan recycling.</text>
</comment>
<feature type="domain" description="Mur ligase C-terminal" evidence="11">
    <location>
        <begin position="344"/>
        <end position="469"/>
    </location>
</feature>
<dbReference type="HAMAP" id="MF_02020">
    <property type="entry name" value="Mpl"/>
    <property type="match status" value="1"/>
</dbReference>
<evidence type="ECO:0000259" key="11">
    <source>
        <dbReference type="Pfam" id="PF02875"/>
    </source>
</evidence>
<evidence type="ECO:0000256" key="6">
    <source>
        <dbReference type="ARBA" id="ARBA00022984"/>
    </source>
</evidence>
<keyword evidence="9" id="KW-0460">Magnesium</keyword>
<keyword evidence="6 9" id="KW-0573">Peptidoglycan synthesis</keyword>
<evidence type="ECO:0000256" key="3">
    <source>
        <dbReference type="ARBA" id="ARBA00022741"/>
    </source>
</evidence>
<dbReference type="GO" id="GO:0009254">
    <property type="term" value="P:peptidoglycan turnover"/>
    <property type="evidence" value="ECO:0007669"/>
    <property type="project" value="UniProtKB-UniRule"/>
</dbReference>
<keyword evidence="14" id="KW-1185">Reference proteome</keyword>
<dbReference type="Gene3D" id="3.40.1190.10">
    <property type="entry name" value="Mur-like, catalytic domain"/>
    <property type="match status" value="1"/>
</dbReference>
<dbReference type="InterPro" id="IPR036565">
    <property type="entry name" value="Mur-like_cat_sf"/>
</dbReference>
<protein>
    <recommendedName>
        <fullName evidence="9">UDP-N-acetylmuramate--L-alanyl-gamma-D-glutamyl-meso-2,6-diaminoheptandioate ligase</fullName>
        <ecNumber evidence="9">6.3.2.45</ecNumber>
    </recommendedName>
    <alternativeName>
        <fullName evidence="9">Murein peptide ligase</fullName>
    </alternativeName>
    <alternativeName>
        <fullName evidence="9">UDP-N-acetylmuramate:L-alanyl-gamma-D-glutamyl-meso-diaminopimelate ligase</fullName>
    </alternativeName>
</protein>
<dbReference type="Pfam" id="PF02875">
    <property type="entry name" value="Mur_ligase_C"/>
    <property type="match status" value="1"/>
</dbReference>
<feature type="domain" description="Mur ligase N-terminal catalytic" evidence="10">
    <location>
        <begin position="2"/>
        <end position="98"/>
    </location>
</feature>
<dbReference type="GO" id="GO:0051301">
    <property type="term" value="P:cell division"/>
    <property type="evidence" value="ECO:0007669"/>
    <property type="project" value="UniProtKB-KW"/>
</dbReference>
<accession>A0A1E8CKP3</accession>
<comment type="catalytic activity">
    <reaction evidence="9">
        <text>UDP-N-acetyl-alpha-D-muramate + L-alanyl-gamma-D-glutamyl-meso-2,6-diaminopimelate + ATP = UDP-N-acetyl-alpha-D-muramoyl-L-alanyl-gamma-D-glutamyl-meso-2,6-diaminopimelate + ADP + phosphate + H(+)</text>
        <dbReference type="Rhea" id="RHEA:29563"/>
        <dbReference type="ChEBI" id="CHEBI:15378"/>
        <dbReference type="ChEBI" id="CHEBI:30616"/>
        <dbReference type="ChEBI" id="CHEBI:43474"/>
        <dbReference type="ChEBI" id="CHEBI:61401"/>
        <dbReference type="ChEBI" id="CHEBI:70757"/>
        <dbReference type="ChEBI" id="CHEBI:83905"/>
        <dbReference type="ChEBI" id="CHEBI:456216"/>
        <dbReference type="EC" id="6.3.2.45"/>
    </reaction>
</comment>
<keyword evidence="1 9" id="KW-0436">Ligase</keyword>
<proteinExistence type="inferred from homology"/>
<organism evidence="13 14">
    <name type="scientific">Pseudohongiella acticola</name>
    <dbReference type="NCBI Taxonomy" id="1524254"/>
    <lineage>
        <taxon>Bacteria</taxon>
        <taxon>Pseudomonadati</taxon>
        <taxon>Pseudomonadota</taxon>
        <taxon>Gammaproteobacteria</taxon>
        <taxon>Pseudomonadales</taxon>
        <taxon>Pseudohongiellaceae</taxon>
        <taxon>Pseudohongiella</taxon>
    </lineage>
</organism>
<evidence type="ECO:0000256" key="2">
    <source>
        <dbReference type="ARBA" id="ARBA00022618"/>
    </source>
</evidence>
<dbReference type="GO" id="GO:0008360">
    <property type="term" value="P:regulation of cell shape"/>
    <property type="evidence" value="ECO:0007669"/>
    <property type="project" value="UniProtKB-KW"/>
</dbReference>
<evidence type="ECO:0000256" key="1">
    <source>
        <dbReference type="ARBA" id="ARBA00022598"/>
    </source>
</evidence>
<keyword evidence="8 9" id="KW-0961">Cell wall biogenesis/degradation</keyword>
<evidence type="ECO:0000313" key="13">
    <source>
        <dbReference type="EMBL" id="OFE12837.1"/>
    </source>
</evidence>
<dbReference type="GO" id="GO:0009252">
    <property type="term" value="P:peptidoglycan biosynthetic process"/>
    <property type="evidence" value="ECO:0007669"/>
    <property type="project" value="UniProtKB-UniRule"/>
</dbReference>
<dbReference type="GO" id="GO:0071555">
    <property type="term" value="P:cell wall organization"/>
    <property type="evidence" value="ECO:0007669"/>
    <property type="project" value="UniProtKB-KW"/>
</dbReference>
<evidence type="ECO:0000256" key="7">
    <source>
        <dbReference type="ARBA" id="ARBA00023306"/>
    </source>
</evidence>
<dbReference type="InterPro" id="IPR000713">
    <property type="entry name" value="Mur_ligase_N"/>
</dbReference>
<dbReference type="AlphaFoldDB" id="A0A1E8CKP3"/>
<dbReference type="Pfam" id="PF01225">
    <property type="entry name" value="Mur_ligase"/>
    <property type="match status" value="1"/>
</dbReference>
<keyword evidence="2 9" id="KW-0132">Cell division</keyword>
<dbReference type="PANTHER" id="PTHR43445:SF5">
    <property type="entry name" value="UDP-N-ACETYLMURAMATE--L-ALANYL-GAMMA-D-GLUTAMYL-MESO-2,6-DIAMINOHEPTANDIOATE LIGASE"/>
    <property type="match status" value="1"/>
</dbReference>
<feature type="binding site" evidence="9">
    <location>
        <begin position="110"/>
        <end position="116"/>
    </location>
    <ligand>
        <name>ATP</name>
        <dbReference type="ChEBI" id="CHEBI:30616"/>
    </ligand>
</feature>
<dbReference type="SUPFAM" id="SSF51984">
    <property type="entry name" value="MurCD N-terminal domain"/>
    <property type="match status" value="1"/>
</dbReference>
<sequence>MHIHILGICGTFMGSLAVLAKELGHTVSGSDANVYPPMSTQLEEQGIRLCEGFDPAHLHPHPDLVVVGNAMSRGNPAVEYVLNQGLAYCSGPEWLSRYVLQGKWVLAVAGTHGKTTTSAMLAWILECAGMQPGYLIGGVLKNFPVSARLGGTDFFVVEADEYDSAFFDKRSKFVHYRPRTLILNNLEYDHADIFPDLASIQRQFHHLVRTVPGDGLIIRPRFDEALAQVLEQGCWTPTQSFALLDGPGVPAGPVQPDAADTRYDSDTSTGPSGWGVRLLQADGGLCEISKTSHLGETVSARLQWSLTGRHNVGNAVAAIAAAHHVGVDLSVACDALGRFASVKRRMEFLGEVRGIHVYDDFAHHPTAIETTLDGIRQRLNDIPGSRLVAVIEPRSATMKMGVHQSCLAASCRAADLCLWMSGAGNGLNIEGIIAESPVPALNFNSVDDIVAYLSRHCRTGDHIVIMSNGGFGGIHGKLLTALGRGES</sequence>
<dbReference type="SUPFAM" id="SSF53244">
    <property type="entry name" value="MurD-like peptide ligases, peptide-binding domain"/>
    <property type="match status" value="1"/>
</dbReference>
<dbReference type="GO" id="GO:0106418">
    <property type="term" value="F:UDP-N-acetylmuramate-L-alanyl-gamma-D-glutamyl-meso-2,6-diaminoheptanedioate ligase activity"/>
    <property type="evidence" value="ECO:0007669"/>
    <property type="project" value="UniProtKB-EC"/>
</dbReference>
<dbReference type="Pfam" id="PF08245">
    <property type="entry name" value="Mur_ligase_M"/>
    <property type="match status" value="1"/>
</dbReference>
<dbReference type="EMBL" id="MASR01000001">
    <property type="protein sequence ID" value="OFE12837.1"/>
    <property type="molecule type" value="Genomic_DNA"/>
</dbReference>
<dbReference type="InterPro" id="IPR036615">
    <property type="entry name" value="Mur_ligase_C_dom_sf"/>
</dbReference>
<comment type="similarity">
    <text evidence="9">Belongs to the MurCDEF family. Mpl subfamily.</text>
</comment>
<evidence type="ECO:0000259" key="12">
    <source>
        <dbReference type="Pfam" id="PF08245"/>
    </source>
</evidence>
<dbReference type="Gene3D" id="3.40.50.720">
    <property type="entry name" value="NAD(P)-binding Rossmann-like Domain"/>
    <property type="match status" value="1"/>
</dbReference>
<feature type="domain" description="Mur ligase central" evidence="12">
    <location>
        <begin position="108"/>
        <end position="322"/>
    </location>
</feature>
<dbReference type="OrthoDB" id="9804126at2"/>
<dbReference type="EC" id="6.3.2.45" evidence="9"/>
<keyword evidence="3 9" id="KW-0547">Nucleotide-binding</keyword>
<comment type="cofactor">
    <cofactor evidence="9">
        <name>Mg(2+)</name>
        <dbReference type="ChEBI" id="CHEBI:18420"/>
    </cofactor>
</comment>
<dbReference type="RefSeq" id="WP_070116446.1">
    <property type="nucleotide sequence ID" value="NZ_MASR01000001.1"/>
</dbReference>
<dbReference type="NCBIfam" id="TIGR01081">
    <property type="entry name" value="mpl"/>
    <property type="match status" value="1"/>
</dbReference>